<feature type="chain" id="PRO_5026976517" description="Secreted protein" evidence="1">
    <location>
        <begin position="25"/>
        <end position="144"/>
    </location>
</feature>
<evidence type="ECO:0000313" key="3">
    <source>
        <dbReference type="RefSeq" id="XP_033455763.1"/>
    </source>
</evidence>
<reference evidence="3" key="1">
    <citation type="submission" date="2020-01" db="EMBL/GenBank/DDBJ databases">
        <authorList>
            <consortium name="DOE Joint Genome Institute"/>
            <person name="Haridas S."/>
            <person name="Albert R."/>
            <person name="Binder M."/>
            <person name="Bloem J."/>
            <person name="Labutti K."/>
            <person name="Salamov A."/>
            <person name="Andreopoulos B."/>
            <person name="Baker S.E."/>
            <person name="Barry K."/>
            <person name="Bills G."/>
            <person name="Bluhm B.H."/>
            <person name="Cannon C."/>
            <person name="Castanera R."/>
            <person name="Culley D.E."/>
            <person name="Daum C."/>
            <person name="Ezra D."/>
            <person name="Gonzalez J.B."/>
            <person name="Henrissat B."/>
            <person name="Kuo A."/>
            <person name="Liang C."/>
            <person name="Lipzen A."/>
            <person name="Lutzoni F."/>
            <person name="Magnuson J."/>
            <person name="Mondo S."/>
            <person name="Nolan M."/>
            <person name="Ohm R."/>
            <person name="Pangilinan J."/>
            <person name="Park H.-J."/>
            <person name="Ramirez L."/>
            <person name="Alfaro M."/>
            <person name="Sun H."/>
            <person name="Tritt A."/>
            <person name="Yoshinaga Y."/>
            <person name="Zwiers L.-H."/>
            <person name="Turgeon B.G."/>
            <person name="Goodwin S.B."/>
            <person name="Spatafora J.W."/>
            <person name="Crous P.W."/>
            <person name="Grigoriev I.V."/>
        </authorList>
    </citation>
    <scope>NUCLEOTIDE SEQUENCE</scope>
    <source>
        <strain evidence="3">CBS 342.82</strain>
    </source>
</reference>
<reference evidence="3" key="3">
    <citation type="submission" date="2025-08" db="UniProtKB">
        <authorList>
            <consortium name="RefSeq"/>
        </authorList>
    </citation>
    <scope>IDENTIFICATION</scope>
    <source>
        <strain evidence="3">CBS 342.82</strain>
    </source>
</reference>
<sequence length="144" mass="16626">MCPRAGKFHALLLVLCIRLHLSLDLRFLPPLLLFPLRFRGCSCRRRWRLHNRADDDISTVSCVMNPKMLSFWQCNNIQSAGHMRYGKETTIREHHHHTPPPGIIAASLNLWPDGEGVCRGGMRDIHDTKAGCHRRAGGKVWRWR</sequence>
<dbReference type="RefSeq" id="XP_033455763.1">
    <property type="nucleotide sequence ID" value="XM_033609014.1"/>
</dbReference>
<feature type="signal peptide" evidence="1">
    <location>
        <begin position="1"/>
        <end position="24"/>
    </location>
</feature>
<protein>
    <recommendedName>
        <fullName evidence="4">Secreted protein</fullName>
    </recommendedName>
</protein>
<evidence type="ECO:0000313" key="2">
    <source>
        <dbReference type="Proteomes" id="UP000504637"/>
    </source>
</evidence>
<keyword evidence="1" id="KW-0732">Signal</keyword>
<proteinExistence type="predicted"/>
<accession>A0A6J3LVS6</accession>
<dbReference type="Proteomes" id="UP000504637">
    <property type="component" value="Unplaced"/>
</dbReference>
<evidence type="ECO:0008006" key="4">
    <source>
        <dbReference type="Google" id="ProtNLM"/>
    </source>
</evidence>
<dbReference type="GeneID" id="54366815"/>
<reference evidence="3" key="2">
    <citation type="submission" date="2020-04" db="EMBL/GenBank/DDBJ databases">
        <authorList>
            <consortium name="NCBI Genome Project"/>
        </authorList>
    </citation>
    <scope>NUCLEOTIDE SEQUENCE</scope>
    <source>
        <strain evidence="3">CBS 342.82</strain>
    </source>
</reference>
<keyword evidence="2" id="KW-1185">Reference proteome</keyword>
<evidence type="ECO:0000256" key="1">
    <source>
        <dbReference type="SAM" id="SignalP"/>
    </source>
</evidence>
<organism evidence="3">
    <name type="scientific">Dissoconium aciculare CBS 342.82</name>
    <dbReference type="NCBI Taxonomy" id="1314786"/>
    <lineage>
        <taxon>Eukaryota</taxon>
        <taxon>Fungi</taxon>
        <taxon>Dikarya</taxon>
        <taxon>Ascomycota</taxon>
        <taxon>Pezizomycotina</taxon>
        <taxon>Dothideomycetes</taxon>
        <taxon>Dothideomycetidae</taxon>
        <taxon>Mycosphaerellales</taxon>
        <taxon>Dissoconiaceae</taxon>
        <taxon>Dissoconium</taxon>
    </lineage>
</organism>
<name>A0A6J3LVS6_9PEZI</name>
<gene>
    <name evidence="3" type="ORF">K489DRAFT_89277</name>
</gene>
<dbReference type="AlphaFoldDB" id="A0A6J3LVS6"/>